<name>A0A5C2SK35_9APHY</name>
<reference evidence="2" key="1">
    <citation type="journal article" date="2018" name="Genome Biol. Evol.">
        <title>Genomics and development of Lentinus tigrinus, a white-rot wood-decaying mushroom with dimorphic fruiting bodies.</title>
        <authorList>
            <person name="Wu B."/>
            <person name="Xu Z."/>
            <person name="Knudson A."/>
            <person name="Carlson A."/>
            <person name="Chen N."/>
            <person name="Kovaka S."/>
            <person name="LaButti K."/>
            <person name="Lipzen A."/>
            <person name="Pennachio C."/>
            <person name="Riley R."/>
            <person name="Schakwitz W."/>
            <person name="Umezawa K."/>
            <person name="Ohm R.A."/>
            <person name="Grigoriev I.V."/>
            <person name="Nagy L.G."/>
            <person name="Gibbons J."/>
            <person name="Hibbett D."/>
        </authorList>
    </citation>
    <scope>NUCLEOTIDE SEQUENCE [LARGE SCALE GENOMIC DNA]</scope>
    <source>
        <strain evidence="2">ALCF2SS1-6</strain>
    </source>
</reference>
<accession>A0A5C2SK35</accession>
<feature type="compositionally biased region" description="Low complexity" evidence="1">
    <location>
        <begin position="48"/>
        <end position="58"/>
    </location>
</feature>
<feature type="compositionally biased region" description="Basic and acidic residues" evidence="1">
    <location>
        <begin position="72"/>
        <end position="91"/>
    </location>
</feature>
<proteinExistence type="predicted"/>
<dbReference type="EMBL" id="ML122256">
    <property type="protein sequence ID" value="RPD63497.1"/>
    <property type="molecule type" value="Genomic_DNA"/>
</dbReference>
<evidence type="ECO:0000256" key="1">
    <source>
        <dbReference type="SAM" id="MobiDB-lite"/>
    </source>
</evidence>
<evidence type="ECO:0000313" key="2">
    <source>
        <dbReference type="EMBL" id="RPD63497.1"/>
    </source>
</evidence>
<sequence length="134" mass="14559">MGGPYKRIRREHSGRKWEEEELEALGNGAHVGSSSTSGTPCPIDRSSESTSMSTAQSAGGLRRCSPGAHVPLAERERDRLADKGEHHLTTHDPSRIQLAVYICWVLVPRLRAVVDLENISRGDASTGDSPAIPY</sequence>
<keyword evidence="3" id="KW-1185">Reference proteome</keyword>
<protein>
    <submittedName>
        <fullName evidence="2">Uncharacterized protein</fullName>
    </submittedName>
</protein>
<dbReference type="Proteomes" id="UP000313359">
    <property type="component" value="Unassembled WGS sequence"/>
</dbReference>
<feature type="region of interest" description="Disordered" evidence="1">
    <location>
        <begin position="24"/>
        <end position="91"/>
    </location>
</feature>
<dbReference type="AlphaFoldDB" id="A0A5C2SK35"/>
<organism evidence="2 3">
    <name type="scientific">Lentinus tigrinus ALCF2SS1-6</name>
    <dbReference type="NCBI Taxonomy" id="1328759"/>
    <lineage>
        <taxon>Eukaryota</taxon>
        <taxon>Fungi</taxon>
        <taxon>Dikarya</taxon>
        <taxon>Basidiomycota</taxon>
        <taxon>Agaricomycotina</taxon>
        <taxon>Agaricomycetes</taxon>
        <taxon>Polyporales</taxon>
        <taxon>Polyporaceae</taxon>
        <taxon>Lentinus</taxon>
    </lineage>
</organism>
<evidence type="ECO:0000313" key="3">
    <source>
        <dbReference type="Proteomes" id="UP000313359"/>
    </source>
</evidence>
<gene>
    <name evidence="2" type="ORF">L227DRAFT_572649</name>
</gene>